<evidence type="ECO:0000313" key="3">
    <source>
        <dbReference type="Proteomes" id="UP000000598"/>
    </source>
</evidence>
<dbReference type="RefSeq" id="XP_453000.1">
    <property type="nucleotide sequence ID" value="XM_453000.1"/>
</dbReference>
<feature type="transmembrane region" description="Helical" evidence="1">
    <location>
        <begin position="132"/>
        <end position="148"/>
    </location>
</feature>
<feature type="transmembrane region" description="Helical" evidence="1">
    <location>
        <begin position="154"/>
        <end position="173"/>
    </location>
</feature>
<protein>
    <submittedName>
        <fullName evidence="2">KLLA0C17941p</fullName>
    </submittedName>
</protein>
<dbReference type="Proteomes" id="UP000000598">
    <property type="component" value="Chromosome C"/>
</dbReference>
<evidence type="ECO:0000256" key="1">
    <source>
        <dbReference type="SAM" id="Phobius"/>
    </source>
</evidence>
<dbReference type="STRING" id="284590.Q6CST9"/>
<keyword evidence="1" id="KW-0472">Membrane</keyword>
<keyword evidence="3" id="KW-1185">Reference proteome</keyword>
<dbReference type="EMBL" id="CR382123">
    <property type="protein sequence ID" value="CAH01851.1"/>
    <property type="molecule type" value="Genomic_DNA"/>
</dbReference>
<dbReference type="PANTHER" id="PTHR36784:SF1">
    <property type="entry name" value="HISTONE-LYSINE N-METHYLTRANSFERASE"/>
    <property type="match status" value="1"/>
</dbReference>
<dbReference type="GeneID" id="2892020"/>
<dbReference type="InParanoid" id="Q6CST9"/>
<feature type="transmembrane region" description="Helical" evidence="1">
    <location>
        <begin position="91"/>
        <end position="111"/>
    </location>
</feature>
<dbReference type="OMA" id="CINIRYD"/>
<keyword evidence="1" id="KW-0812">Transmembrane</keyword>
<gene>
    <name evidence="2" type="ORF">KLLA0_C17941g</name>
</gene>
<reference evidence="2 3" key="1">
    <citation type="journal article" date="2004" name="Nature">
        <title>Genome evolution in yeasts.</title>
        <authorList>
            <consortium name="Genolevures"/>
            <person name="Dujon B."/>
            <person name="Sherman D."/>
            <person name="Fischer G."/>
            <person name="Durrens P."/>
            <person name="Casaregola S."/>
            <person name="Lafontaine I."/>
            <person name="de Montigny J."/>
            <person name="Marck C."/>
            <person name="Neuveglise C."/>
            <person name="Talla E."/>
            <person name="Goffard N."/>
            <person name="Frangeul L."/>
            <person name="Aigle M."/>
            <person name="Anthouard V."/>
            <person name="Babour A."/>
            <person name="Barbe V."/>
            <person name="Barnay S."/>
            <person name="Blanchin S."/>
            <person name="Beckerich J.M."/>
            <person name="Beyne E."/>
            <person name="Bleykasten C."/>
            <person name="Boisrame A."/>
            <person name="Boyer J."/>
            <person name="Cattolico L."/>
            <person name="Confanioleri F."/>
            <person name="de Daruvar A."/>
            <person name="Despons L."/>
            <person name="Fabre E."/>
            <person name="Fairhead C."/>
            <person name="Ferry-Dumazet H."/>
            <person name="Groppi A."/>
            <person name="Hantraye F."/>
            <person name="Hennequin C."/>
            <person name="Jauniaux N."/>
            <person name="Joyet P."/>
            <person name="Kachouri R."/>
            <person name="Kerrest A."/>
            <person name="Koszul R."/>
            <person name="Lemaire M."/>
            <person name="Lesur I."/>
            <person name="Ma L."/>
            <person name="Muller H."/>
            <person name="Nicaud J.M."/>
            <person name="Nikolski M."/>
            <person name="Oztas S."/>
            <person name="Ozier-Kalogeropoulos O."/>
            <person name="Pellenz S."/>
            <person name="Potier S."/>
            <person name="Richard G.F."/>
            <person name="Straub M.L."/>
            <person name="Suleau A."/>
            <person name="Swennene D."/>
            <person name="Tekaia F."/>
            <person name="Wesolowski-Louvel M."/>
            <person name="Westhof E."/>
            <person name="Wirth B."/>
            <person name="Zeniou-Meyer M."/>
            <person name="Zivanovic I."/>
            <person name="Bolotin-Fukuhara M."/>
            <person name="Thierry A."/>
            <person name="Bouchier C."/>
            <person name="Caudron B."/>
            <person name="Scarpelli C."/>
            <person name="Gaillardin C."/>
            <person name="Weissenbach J."/>
            <person name="Wincker P."/>
            <person name="Souciet J.L."/>
        </authorList>
    </citation>
    <scope>NUCLEOTIDE SEQUENCE [LARGE SCALE GENOMIC DNA]</scope>
    <source>
        <strain evidence="3">ATCC 8585 / CBS 2359 / DSM 70799 / NBRC 1267 / NRRL Y-1140 / WM37</strain>
    </source>
</reference>
<proteinExistence type="predicted"/>
<sequence>MSRLRRLDNEVLNHMLNDSDEESNSDVPDGMSFFPMDTAEQQDLIRKLELRNNLKNDKYLKILTFLYLVVCGMFILLATRIKRKNETLGPYRKILLFSAQSISCSVITLRYEFIHNYFKVRRMNFYLSSQRLNILNFVMLIFLSWIILNQGGSTALLLLCHIPHLLFIVAFIVKRLMTSLDFELGNLRALQYKFKNV</sequence>
<organism evidence="2 3">
    <name type="scientific">Kluyveromyces lactis (strain ATCC 8585 / CBS 2359 / DSM 70799 / NBRC 1267 / NRRL Y-1140 / WM37)</name>
    <name type="common">Yeast</name>
    <name type="synonym">Candida sphaerica</name>
    <dbReference type="NCBI Taxonomy" id="284590"/>
    <lineage>
        <taxon>Eukaryota</taxon>
        <taxon>Fungi</taxon>
        <taxon>Dikarya</taxon>
        <taxon>Ascomycota</taxon>
        <taxon>Saccharomycotina</taxon>
        <taxon>Saccharomycetes</taxon>
        <taxon>Saccharomycetales</taxon>
        <taxon>Saccharomycetaceae</taxon>
        <taxon>Kluyveromyces</taxon>
    </lineage>
</organism>
<dbReference type="InterPro" id="IPR016564">
    <property type="entry name" value="UCP010056"/>
</dbReference>
<dbReference type="HOGENOM" id="CLU_119636_0_0_1"/>
<dbReference type="PIRSF" id="PIRSF010056">
    <property type="entry name" value="UCP010056"/>
    <property type="match status" value="1"/>
</dbReference>
<feature type="transmembrane region" description="Helical" evidence="1">
    <location>
        <begin position="59"/>
        <end position="79"/>
    </location>
</feature>
<dbReference type="PaxDb" id="284590-Q6CST9"/>
<name>Q6CST9_KLULA</name>
<accession>Q6CST9</accession>
<evidence type="ECO:0000313" key="2">
    <source>
        <dbReference type="EMBL" id="CAH01851.1"/>
    </source>
</evidence>
<keyword evidence="1" id="KW-1133">Transmembrane helix</keyword>
<dbReference type="PANTHER" id="PTHR36784">
    <property type="entry name" value="HISTONE-LYSINE N-METHYLTRANSFERASE"/>
    <property type="match status" value="1"/>
</dbReference>
<dbReference type="FunCoup" id="Q6CST9">
    <property type="interactions" value="53"/>
</dbReference>
<dbReference type="eggNOG" id="ENOG502S3VI">
    <property type="taxonomic scope" value="Eukaryota"/>
</dbReference>
<dbReference type="AlphaFoldDB" id="Q6CST9"/>
<dbReference type="KEGG" id="kla:KLLA0_C17941g"/>